<dbReference type="FunFam" id="3.30.420.100:FF:000001">
    <property type="entry name" value="50S ribosomal protein L18"/>
    <property type="match status" value="1"/>
</dbReference>
<keyword evidence="2 7" id="KW-0699">rRNA-binding</keyword>
<dbReference type="InterPro" id="IPR005484">
    <property type="entry name" value="Ribosomal_uL18_bac/plant/anim"/>
</dbReference>
<dbReference type="InterPro" id="IPR004389">
    <property type="entry name" value="Ribosomal_uL18_bac-type"/>
</dbReference>
<accession>A0A5C6CY60</accession>
<evidence type="ECO:0000256" key="2">
    <source>
        <dbReference type="ARBA" id="ARBA00022730"/>
    </source>
</evidence>
<protein>
    <recommendedName>
        <fullName evidence="6 7">Large ribosomal subunit protein uL18</fullName>
    </recommendedName>
</protein>
<evidence type="ECO:0000313" key="8">
    <source>
        <dbReference type="EMBL" id="TWU29552.1"/>
    </source>
</evidence>
<evidence type="ECO:0000256" key="1">
    <source>
        <dbReference type="ARBA" id="ARBA00007116"/>
    </source>
</evidence>
<dbReference type="HAMAP" id="MF_01337_B">
    <property type="entry name" value="Ribosomal_uL18_B"/>
    <property type="match status" value="1"/>
</dbReference>
<evidence type="ECO:0000256" key="6">
    <source>
        <dbReference type="ARBA" id="ARBA00035197"/>
    </source>
</evidence>
<dbReference type="CDD" id="cd00432">
    <property type="entry name" value="Ribosomal_L18_L5e"/>
    <property type="match status" value="1"/>
</dbReference>
<dbReference type="InterPro" id="IPR057268">
    <property type="entry name" value="Ribosomal_L18"/>
</dbReference>
<keyword evidence="3 7" id="KW-0694">RNA-binding</keyword>
<dbReference type="AlphaFoldDB" id="A0A5C6CY60"/>
<dbReference type="PANTHER" id="PTHR12899">
    <property type="entry name" value="39S RIBOSOMAL PROTEIN L18, MITOCHONDRIAL"/>
    <property type="match status" value="1"/>
</dbReference>
<gene>
    <name evidence="7 8" type="primary">rplR</name>
    <name evidence="8" type="ORF">Pla144_03300</name>
</gene>
<keyword evidence="4 7" id="KW-0689">Ribosomal protein</keyword>
<evidence type="ECO:0000256" key="5">
    <source>
        <dbReference type="ARBA" id="ARBA00023274"/>
    </source>
</evidence>
<dbReference type="Proteomes" id="UP000318437">
    <property type="component" value="Unassembled WGS sequence"/>
</dbReference>
<dbReference type="Gene3D" id="3.30.420.100">
    <property type="match status" value="1"/>
</dbReference>
<evidence type="ECO:0000256" key="4">
    <source>
        <dbReference type="ARBA" id="ARBA00022980"/>
    </source>
</evidence>
<dbReference type="Pfam" id="PF00861">
    <property type="entry name" value="Ribosomal_L18p"/>
    <property type="match status" value="1"/>
</dbReference>
<dbReference type="GO" id="GO:0003735">
    <property type="term" value="F:structural constituent of ribosome"/>
    <property type="evidence" value="ECO:0007669"/>
    <property type="project" value="InterPro"/>
</dbReference>
<comment type="subunit">
    <text evidence="7">Part of the 50S ribosomal subunit; part of the 5S rRNA/L5/L18/L25 subcomplex. Contacts the 5S and 23S rRNAs.</text>
</comment>
<comment type="similarity">
    <text evidence="1 7">Belongs to the universal ribosomal protein uL18 family.</text>
</comment>
<dbReference type="GO" id="GO:0006412">
    <property type="term" value="P:translation"/>
    <property type="evidence" value="ECO:0007669"/>
    <property type="project" value="UniProtKB-UniRule"/>
</dbReference>
<reference evidence="8 9" key="1">
    <citation type="submission" date="2019-02" db="EMBL/GenBank/DDBJ databases">
        <title>Deep-cultivation of Planctomycetes and their phenomic and genomic characterization uncovers novel biology.</title>
        <authorList>
            <person name="Wiegand S."/>
            <person name="Jogler M."/>
            <person name="Boedeker C."/>
            <person name="Pinto D."/>
            <person name="Vollmers J."/>
            <person name="Rivas-Marin E."/>
            <person name="Kohn T."/>
            <person name="Peeters S.H."/>
            <person name="Heuer A."/>
            <person name="Rast P."/>
            <person name="Oberbeckmann S."/>
            <person name="Bunk B."/>
            <person name="Jeske O."/>
            <person name="Meyerdierks A."/>
            <person name="Storesund J.E."/>
            <person name="Kallscheuer N."/>
            <person name="Luecker S."/>
            <person name="Lage O.M."/>
            <person name="Pohl T."/>
            <person name="Merkel B.J."/>
            <person name="Hornburger P."/>
            <person name="Mueller R.-W."/>
            <person name="Bruemmer F."/>
            <person name="Labrenz M."/>
            <person name="Spormann A.M."/>
            <person name="Op Den Camp H."/>
            <person name="Overmann J."/>
            <person name="Amann R."/>
            <person name="Jetten M.S.M."/>
            <person name="Mascher T."/>
            <person name="Medema M.H."/>
            <person name="Devos D.P."/>
            <person name="Kaster A.-K."/>
            <person name="Ovreas L."/>
            <person name="Rohde M."/>
            <person name="Galperin M.Y."/>
            <person name="Jogler C."/>
        </authorList>
    </citation>
    <scope>NUCLEOTIDE SEQUENCE [LARGE SCALE GENOMIC DNA]</scope>
    <source>
        <strain evidence="8 9">Pla144</strain>
    </source>
</reference>
<dbReference type="NCBIfam" id="TIGR00060">
    <property type="entry name" value="L18_bact"/>
    <property type="match status" value="1"/>
</dbReference>
<dbReference type="PANTHER" id="PTHR12899:SF3">
    <property type="entry name" value="LARGE RIBOSOMAL SUBUNIT PROTEIN UL18M"/>
    <property type="match status" value="1"/>
</dbReference>
<evidence type="ECO:0000256" key="3">
    <source>
        <dbReference type="ARBA" id="ARBA00022884"/>
    </source>
</evidence>
<dbReference type="EMBL" id="SJPS01000001">
    <property type="protein sequence ID" value="TWU29552.1"/>
    <property type="molecule type" value="Genomic_DNA"/>
</dbReference>
<keyword evidence="9" id="KW-1185">Reference proteome</keyword>
<comment type="caution">
    <text evidence="8">The sequence shown here is derived from an EMBL/GenBank/DDBJ whole genome shotgun (WGS) entry which is preliminary data.</text>
</comment>
<dbReference type="SUPFAM" id="SSF53137">
    <property type="entry name" value="Translational machinery components"/>
    <property type="match status" value="1"/>
</dbReference>
<comment type="function">
    <text evidence="7">This is one of the proteins that bind and probably mediate the attachment of the 5S RNA into the large ribosomal subunit, where it forms part of the central protuberance.</text>
</comment>
<evidence type="ECO:0000313" key="9">
    <source>
        <dbReference type="Proteomes" id="UP000318437"/>
    </source>
</evidence>
<evidence type="ECO:0000256" key="7">
    <source>
        <dbReference type="HAMAP-Rule" id="MF_01337"/>
    </source>
</evidence>
<dbReference type="GO" id="GO:0008097">
    <property type="term" value="F:5S rRNA binding"/>
    <property type="evidence" value="ECO:0007669"/>
    <property type="project" value="TreeGrafter"/>
</dbReference>
<organism evidence="8 9">
    <name type="scientific">Bythopirellula polymerisocia</name>
    <dbReference type="NCBI Taxonomy" id="2528003"/>
    <lineage>
        <taxon>Bacteria</taxon>
        <taxon>Pseudomonadati</taxon>
        <taxon>Planctomycetota</taxon>
        <taxon>Planctomycetia</taxon>
        <taxon>Pirellulales</taxon>
        <taxon>Lacipirellulaceae</taxon>
        <taxon>Bythopirellula</taxon>
    </lineage>
</organism>
<sequence>MDHNKALGKQRQRRRYRVRKRVRGTADRPRLCVVRTLRHITVQVIDDIAGVTLASASTADKALAKQVKYGGNCAAAEAVGKMIAERATSKGVSEVCFDRGTCKYHGRVAALANAARAAGLQF</sequence>
<dbReference type="GO" id="GO:0022625">
    <property type="term" value="C:cytosolic large ribosomal subunit"/>
    <property type="evidence" value="ECO:0007669"/>
    <property type="project" value="TreeGrafter"/>
</dbReference>
<name>A0A5C6CY60_9BACT</name>
<proteinExistence type="inferred from homology"/>
<dbReference type="RefSeq" id="WP_146447562.1">
    <property type="nucleotide sequence ID" value="NZ_SJPS01000001.1"/>
</dbReference>
<dbReference type="OrthoDB" id="9810939at2"/>
<keyword evidence="5 7" id="KW-0687">Ribonucleoprotein</keyword>